<protein>
    <submittedName>
        <fullName evidence="1">Uncharacterized protein</fullName>
    </submittedName>
</protein>
<dbReference type="Proteomes" id="UP001163321">
    <property type="component" value="Chromosome 1"/>
</dbReference>
<accession>A0ACC0WQR3</accession>
<evidence type="ECO:0000313" key="2">
    <source>
        <dbReference type="Proteomes" id="UP001163321"/>
    </source>
</evidence>
<comment type="caution">
    <text evidence="1">The sequence shown here is derived from an EMBL/GenBank/DDBJ whole genome shotgun (WGS) entry which is preliminary data.</text>
</comment>
<reference evidence="1 2" key="1">
    <citation type="journal article" date="2022" name="bioRxiv">
        <title>The genome of the oomycete Peronosclerospora sorghi, a cosmopolitan pathogen of maize and sorghum, is inflated with dispersed pseudogenes.</title>
        <authorList>
            <person name="Fletcher K."/>
            <person name="Martin F."/>
            <person name="Isakeit T."/>
            <person name="Cavanaugh K."/>
            <person name="Magill C."/>
            <person name="Michelmore R."/>
        </authorList>
    </citation>
    <scope>NUCLEOTIDE SEQUENCE [LARGE SCALE GENOMIC DNA]</scope>
    <source>
        <strain evidence="1">P6</strain>
    </source>
</reference>
<dbReference type="EMBL" id="CM047580">
    <property type="protein sequence ID" value="KAI9921015.1"/>
    <property type="molecule type" value="Genomic_DNA"/>
</dbReference>
<sequence>MCLTVPTKLLTPVLANPQLDKRLHQKRCARTTAPVRTRAEVKSANAHACAMLVLMVTSARKKFPMPAILIVARVVILTIILATLRAESASAALDILETHAEQPKTHVRNGHAVGLVRAKFWQTDPQLAFAHSAAQHAPFAT</sequence>
<gene>
    <name evidence="1" type="ORF">PsorP6_002672</name>
</gene>
<proteinExistence type="predicted"/>
<keyword evidence="2" id="KW-1185">Reference proteome</keyword>
<evidence type="ECO:0000313" key="1">
    <source>
        <dbReference type="EMBL" id="KAI9921015.1"/>
    </source>
</evidence>
<name>A0ACC0WQR3_9STRA</name>
<organism evidence="1 2">
    <name type="scientific">Peronosclerospora sorghi</name>
    <dbReference type="NCBI Taxonomy" id="230839"/>
    <lineage>
        <taxon>Eukaryota</taxon>
        <taxon>Sar</taxon>
        <taxon>Stramenopiles</taxon>
        <taxon>Oomycota</taxon>
        <taxon>Peronosporomycetes</taxon>
        <taxon>Peronosporales</taxon>
        <taxon>Peronosporaceae</taxon>
        <taxon>Peronosclerospora</taxon>
    </lineage>
</organism>